<dbReference type="EMBL" id="CP026562">
    <property type="protein sequence ID" value="AVB22571.1"/>
    <property type="molecule type" value="Genomic_DNA"/>
</dbReference>
<dbReference type="Proteomes" id="UP000236903">
    <property type="component" value="Chromosome"/>
</dbReference>
<accession>A0AAD0GSQ4</accession>
<evidence type="ECO:0000313" key="2">
    <source>
        <dbReference type="Proteomes" id="UP000236903"/>
    </source>
</evidence>
<name>A0AAD0GSQ4_9PSED</name>
<protein>
    <submittedName>
        <fullName evidence="1">Uncharacterized protein</fullName>
    </submittedName>
</protein>
<organism evidence="1 2">
    <name type="scientific">Pseudomonas avellanae</name>
    <dbReference type="NCBI Taxonomy" id="46257"/>
    <lineage>
        <taxon>Bacteria</taxon>
        <taxon>Pseudomonadati</taxon>
        <taxon>Pseudomonadota</taxon>
        <taxon>Gammaproteobacteria</taxon>
        <taxon>Pseudomonadales</taxon>
        <taxon>Pseudomonadaceae</taxon>
        <taxon>Pseudomonas</taxon>
    </lineage>
</organism>
<dbReference type="AlphaFoldDB" id="A0AAD0GSQ4"/>
<gene>
    <name evidence="1" type="ORF">BKM03_27670</name>
</gene>
<dbReference type="KEGG" id="pavl:BKM03_27670"/>
<reference evidence="1 2" key="1">
    <citation type="submission" date="2018-02" db="EMBL/GenBank/DDBJ databases">
        <title>Comparative genomics of Pseudomonas syringae.</title>
        <authorList>
            <person name="Hulin M.T."/>
        </authorList>
    </citation>
    <scope>NUCLEOTIDE SEQUENCE [LARGE SCALE GENOMIC DNA]</scope>
    <source>
        <strain evidence="1 2">R2leaf</strain>
    </source>
</reference>
<evidence type="ECO:0000313" key="1">
    <source>
        <dbReference type="EMBL" id="AVB22571.1"/>
    </source>
</evidence>
<proteinExistence type="predicted"/>
<sequence>MGCEATLKQVTSVVPDVPHATVLLPVPGSSRANSLPQKPCTRCPCGELAREDGLTEVTTAAERPRTGPPRWCVALRGGRFAGMTQRNQIKTPEPQRLCISRPGRFSLLGFARLRPVS</sequence>